<dbReference type="SMART" id="SM00028">
    <property type="entry name" value="TPR"/>
    <property type="match status" value="8"/>
</dbReference>
<reference evidence="4" key="1">
    <citation type="submission" date="2018-03" db="EMBL/GenBank/DDBJ databases">
        <authorList>
            <person name="Rodrigo-Torres L."/>
            <person name="Arahal R. D."/>
            <person name="Lucena T."/>
        </authorList>
    </citation>
    <scope>NUCLEOTIDE SEQUENCE [LARGE SCALE GENOMIC DNA]</scope>
    <source>
        <strain evidence="4">CECT 8871</strain>
    </source>
</reference>
<evidence type="ECO:0000313" key="4">
    <source>
        <dbReference type="Proteomes" id="UP000244904"/>
    </source>
</evidence>
<keyword evidence="4" id="KW-1185">Reference proteome</keyword>
<keyword evidence="3" id="KW-0645">Protease</keyword>
<organism evidence="3 4">
    <name type="scientific">Pseudoprimorskyibacter insulae</name>
    <dbReference type="NCBI Taxonomy" id="1695997"/>
    <lineage>
        <taxon>Bacteria</taxon>
        <taxon>Pseudomonadati</taxon>
        <taxon>Pseudomonadota</taxon>
        <taxon>Alphaproteobacteria</taxon>
        <taxon>Rhodobacterales</taxon>
        <taxon>Paracoccaceae</taxon>
        <taxon>Pseudoprimorskyibacter</taxon>
    </lineage>
</organism>
<feature type="signal peptide" evidence="2">
    <location>
        <begin position="1"/>
        <end position="22"/>
    </location>
</feature>
<dbReference type="InterPro" id="IPR011990">
    <property type="entry name" value="TPR-like_helical_dom_sf"/>
</dbReference>
<proteinExistence type="predicted"/>
<protein>
    <submittedName>
        <fullName evidence="3">Beta-barrel assembly-enhancing protease</fullName>
        <ecNumber evidence="3">3.4.-.-</ecNumber>
    </submittedName>
</protein>
<accession>A0A2R8ANR3</accession>
<feature type="chain" id="PRO_5015334464" evidence="2">
    <location>
        <begin position="23"/>
        <end position="569"/>
    </location>
</feature>
<keyword evidence="2" id="KW-0732">Signal</keyword>
<dbReference type="PANTHER" id="PTHR12558:SF13">
    <property type="entry name" value="CELL DIVISION CYCLE PROTEIN 27 HOMOLOG"/>
    <property type="match status" value="1"/>
</dbReference>
<evidence type="ECO:0000313" key="3">
    <source>
        <dbReference type="EMBL" id="SPF77655.1"/>
    </source>
</evidence>
<dbReference type="EMBL" id="OMOJ01000001">
    <property type="protein sequence ID" value="SPF77655.1"/>
    <property type="molecule type" value="Genomic_DNA"/>
</dbReference>
<dbReference type="RefSeq" id="WP_245897744.1">
    <property type="nucleotide sequence ID" value="NZ_OMOJ01000001.1"/>
</dbReference>
<dbReference type="Proteomes" id="UP000244904">
    <property type="component" value="Unassembled WGS sequence"/>
</dbReference>
<dbReference type="EC" id="3.4.-.-" evidence="3"/>
<keyword evidence="1" id="KW-0802">TPR repeat</keyword>
<keyword evidence="3" id="KW-0378">Hydrolase</keyword>
<dbReference type="Pfam" id="PF13374">
    <property type="entry name" value="TPR_10"/>
    <property type="match status" value="1"/>
</dbReference>
<dbReference type="Gene3D" id="1.25.40.10">
    <property type="entry name" value="Tetratricopeptide repeat domain"/>
    <property type="match status" value="2"/>
</dbReference>
<dbReference type="InterPro" id="IPR019734">
    <property type="entry name" value="TPR_rpt"/>
</dbReference>
<evidence type="ECO:0000256" key="2">
    <source>
        <dbReference type="SAM" id="SignalP"/>
    </source>
</evidence>
<gene>
    <name evidence="3" type="primary">bepA_1</name>
    <name evidence="3" type="ORF">PRI8871_00239</name>
</gene>
<dbReference type="PANTHER" id="PTHR12558">
    <property type="entry name" value="CELL DIVISION CYCLE 16,23,27"/>
    <property type="match status" value="1"/>
</dbReference>
<feature type="repeat" description="TPR" evidence="1">
    <location>
        <begin position="396"/>
        <end position="429"/>
    </location>
</feature>
<evidence type="ECO:0000256" key="1">
    <source>
        <dbReference type="PROSITE-ProRule" id="PRU00339"/>
    </source>
</evidence>
<dbReference type="GO" id="GO:0006508">
    <property type="term" value="P:proteolysis"/>
    <property type="evidence" value="ECO:0007669"/>
    <property type="project" value="UniProtKB-KW"/>
</dbReference>
<name>A0A2R8ANR3_9RHOB</name>
<dbReference type="Pfam" id="PF13432">
    <property type="entry name" value="TPR_16"/>
    <property type="match status" value="2"/>
</dbReference>
<dbReference type="GO" id="GO:0008233">
    <property type="term" value="F:peptidase activity"/>
    <property type="evidence" value="ECO:0007669"/>
    <property type="project" value="UniProtKB-KW"/>
</dbReference>
<sequence length="569" mass="62483">MHTKAVGLLLSVVLGLGHAATAQTLSGAYLAARQAGFEHDYAASADYFARAIQQDPDRVEFLERATLAYLSLGDIEQALITAERLEELGQQSTVARMSIAAHLGQSEQYQALLDRLTTDNAVGPLADGFVRAWALLGTGDMSAALTAFDQIGQDEPTLASFGAYHKALAMATVGDFEGAEALFSGETIGPLQNTRRGVIAQTEILSQLDRYDDAIALLDASFGDQLDPGLEQLRAALQSRTPQTLSIVADAREGLAETFYTLASALSNEADDDFTLLYARVALHIRPGHADGVLLTAQLLEDLGRYELAVEAYKTVPRSDPTFHAAELGRAAALRESDRMEAAVEVLESLSATHGNIPAVHSSLADVMRRMERYDEAAESYDLAIALYKEPAPELWPLYYARGTVLDQLDRWDEAEADFRMALDLNPGQPNVLNYLGYSMVQRGLNLDEALAMIEEAVAIRPESGYIIDSLGWVLYRLGRYDEAVPHMERAAELMAVDPIVNDHLGDVYWAVGRTREAEFQWRRALSFVEYESTAEELDADRIRRKLEVGLDQVLAEDDEPPLKANDQN</sequence>
<dbReference type="PROSITE" id="PS50005">
    <property type="entry name" value="TPR"/>
    <property type="match status" value="1"/>
</dbReference>
<dbReference type="AlphaFoldDB" id="A0A2R8ANR3"/>
<dbReference type="SUPFAM" id="SSF48452">
    <property type="entry name" value="TPR-like"/>
    <property type="match status" value="3"/>
</dbReference>